<dbReference type="AlphaFoldDB" id="A0A934QM91"/>
<accession>A0A934QM91</accession>
<gene>
    <name evidence="1" type="ORF">CKO21_18210</name>
</gene>
<keyword evidence="2" id="KW-1185">Reference proteome</keyword>
<dbReference type="InterPro" id="IPR036390">
    <property type="entry name" value="WH_DNA-bd_sf"/>
</dbReference>
<dbReference type="Proteomes" id="UP000778970">
    <property type="component" value="Unassembled WGS sequence"/>
</dbReference>
<evidence type="ECO:0000313" key="1">
    <source>
        <dbReference type="EMBL" id="MBK1699183.1"/>
    </source>
</evidence>
<name>A0A934QM91_9PROT</name>
<dbReference type="EMBL" id="NRRE01000035">
    <property type="protein sequence ID" value="MBK1699183.1"/>
    <property type="molecule type" value="Genomic_DNA"/>
</dbReference>
<dbReference type="SUPFAM" id="SSF46785">
    <property type="entry name" value="Winged helix' DNA-binding domain"/>
    <property type="match status" value="1"/>
</dbReference>
<evidence type="ECO:0008006" key="3">
    <source>
        <dbReference type="Google" id="ProtNLM"/>
    </source>
</evidence>
<reference evidence="1" key="2">
    <citation type="journal article" date="2020" name="Microorganisms">
        <title>Osmotic Adaptation and Compatible Solute Biosynthesis of Phototrophic Bacteria as Revealed from Genome Analyses.</title>
        <authorList>
            <person name="Imhoff J.F."/>
            <person name="Rahn T."/>
            <person name="Kunzel S."/>
            <person name="Keller A."/>
            <person name="Neulinger S.C."/>
        </authorList>
    </citation>
    <scope>NUCLEOTIDE SEQUENCE</scope>
    <source>
        <strain evidence="1">DSM 9154</strain>
    </source>
</reference>
<sequence length="126" mass="13857">MLRALSRVVDAKANRNGLRPYHIDALRFFAEHEATQRTTAGFAKAHHLSPGRASTLISQLVEQGYLRMDSNGPEDAWMSVTAQGERALQVDPLIALAAAMADLPESRREAFQAGLQDLCKRVGEAR</sequence>
<proteinExistence type="predicted"/>
<evidence type="ECO:0000313" key="2">
    <source>
        <dbReference type="Proteomes" id="UP000778970"/>
    </source>
</evidence>
<dbReference type="InterPro" id="IPR036388">
    <property type="entry name" value="WH-like_DNA-bd_sf"/>
</dbReference>
<reference evidence="1" key="1">
    <citation type="submission" date="2017-08" db="EMBL/GenBank/DDBJ databases">
        <authorList>
            <person name="Imhoff J.F."/>
            <person name="Rahn T."/>
            <person name="Kuenzel S."/>
            <person name="Neulinger S.C."/>
        </authorList>
    </citation>
    <scope>NUCLEOTIDE SEQUENCE</scope>
    <source>
        <strain evidence="1">DSM 9154</strain>
    </source>
</reference>
<dbReference type="Gene3D" id="1.10.10.10">
    <property type="entry name" value="Winged helix-like DNA-binding domain superfamily/Winged helix DNA-binding domain"/>
    <property type="match status" value="1"/>
</dbReference>
<comment type="caution">
    <text evidence="1">The sequence shown here is derived from an EMBL/GenBank/DDBJ whole genome shotgun (WGS) entry which is preliminary data.</text>
</comment>
<organism evidence="1 2">
    <name type="scientific">Rhodovibrio salinarum</name>
    <dbReference type="NCBI Taxonomy" id="1087"/>
    <lineage>
        <taxon>Bacteria</taxon>
        <taxon>Pseudomonadati</taxon>
        <taxon>Pseudomonadota</taxon>
        <taxon>Alphaproteobacteria</taxon>
        <taxon>Rhodospirillales</taxon>
        <taxon>Rhodovibrionaceae</taxon>
        <taxon>Rhodovibrio</taxon>
    </lineage>
</organism>
<protein>
    <recommendedName>
        <fullName evidence="3">MarR family transcriptional regulator</fullName>
    </recommendedName>
</protein>